<dbReference type="Proteomes" id="UP000316714">
    <property type="component" value="Unassembled WGS sequence"/>
</dbReference>
<protein>
    <recommendedName>
        <fullName evidence="5">Phosphate-selective porin O and P</fullName>
    </recommendedName>
</protein>
<feature type="signal peptide" evidence="2">
    <location>
        <begin position="1"/>
        <end position="26"/>
    </location>
</feature>
<gene>
    <name evidence="3" type="ORF">KOR34_10010</name>
</gene>
<proteinExistence type="predicted"/>
<dbReference type="AlphaFoldDB" id="A0A5C5VEJ3"/>
<keyword evidence="2" id="KW-0732">Signal</keyword>
<dbReference type="RefSeq" id="WP_146562746.1">
    <property type="nucleotide sequence ID" value="NZ_SIHJ01000001.1"/>
</dbReference>
<name>A0A5C5VEJ3_9BACT</name>
<feature type="compositionally biased region" description="Low complexity" evidence="1">
    <location>
        <begin position="64"/>
        <end position="84"/>
    </location>
</feature>
<feature type="compositionally biased region" description="Polar residues" evidence="1">
    <location>
        <begin position="85"/>
        <end position="98"/>
    </location>
</feature>
<organism evidence="3 4">
    <name type="scientific">Posidoniimonas corsicana</name>
    <dbReference type="NCBI Taxonomy" id="1938618"/>
    <lineage>
        <taxon>Bacteria</taxon>
        <taxon>Pseudomonadati</taxon>
        <taxon>Planctomycetota</taxon>
        <taxon>Planctomycetia</taxon>
        <taxon>Pirellulales</taxon>
        <taxon>Lacipirellulaceae</taxon>
        <taxon>Posidoniimonas</taxon>
    </lineage>
</organism>
<evidence type="ECO:0000313" key="3">
    <source>
        <dbReference type="EMBL" id="TWT36102.1"/>
    </source>
</evidence>
<accession>A0A5C5VEJ3</accession>
<feature type="region of interest" description="Disordered" evidence="1">
    <location>
        <begin position="61"/>
        <end position="98"/>
    </location>
</feature>
<dbReference type="PROSITE" id="PS51257">
    <property type="entry name" value="PROKAR_LIPOPROTEIN"/>
    <property type="match status" value="1"/>
</dbReference>
<evidence type="ECO:0008006" key="5">
    <source>
        <dbReference type="Google" id="ProtNLM"/>
    </source>
</evidence>
<sequence length="518" mass="56052" precursor="true">MVHRPARLSLLSLLAAACFGTASLQAREQADLESGLAQPGSIAAEADWGDVAWASDQADPGVLPAQATAPAPASSAPATAPSASRFTRSPSDGPRFSNTVLRRNAVRASAFAGLASVPYMIGDTTAGTCLSFGTTGYIEGDLSHPTLTCSRLNIAENNRAVTTDRVYYSYRHFENATPGKVFGLMQNLNVDRHTLGVERRLGEGYCSVELRIPFDQRLTSDPTTTIIDSDFDGFIDPDTFQLLGGREFELANISAIFKVMLAEHEGFVLSAGCGMTAPTAQDVLYTVDVEDIVLVYPNAPVPYASLSNFFTETHFTNETWYFSPFLAYASKKKNSRFFHQGFAQVEVAANPSKVRFTDFGSFSIVDDDITGGSPDFVALWTVNGSIGGSALLNLQAQPLMRLNLGGGYFLINEQDNHGFFDQLVAQAEIHYTTTLQDAKLDRIPLDFIAVGPNTVINADAFDPVIGNLNSRVDILNAVLGVSARVNNTTITNGFTAPLRSGDNRGFDFEYNLQVQHQF</sequence>
<evidence type="ECO:0000256" key="1">
    <source>
        <dbReference type="SAM" id="MobiDB-lite"/>
    </source>
</evidence>
<feature type="chain" id="PRO_5022659329" description="Phosphate-selective porin O and P" evidence="2">
    <location>
        <begin position="27"/>
        <end position="518"/>
    </location>
</feature>
<comment type="caution">
    <text evidence="3">The sequence shown here is derived from an EMBL/GenBank/DDBJ whole genome shotgun (WGS) entry which is preliminary data.</text>
</comment>
<keyword evidence="4" id="KW-1185">Reference proteome</keyword>
<reference evidence="3 4" key="1">
    <citation type="submission" date="2019-02" db="EMBL/GenBank/DDBJ databases">
        <title>Deep-cultivation of Planctomycetes and their phenomic and genomic characterization uncovers novel biology.</title>
        <authorList>
            <person name="Wiegand S."/>
            <person name="Jogler M."/>
            <person name="Boedeker C."/>
            <person name="Pinto D."/>
            <person name="Vollmers J."/>
            <person name="Rivas-Marin E."/>
            <person name="Kohn T."/>
            <person name="Peeters S.H."/>
            <person name="Heuer A."/>
            <person name="Rast P."/>
            <person name="Oberbeckmann S."/>
            <person name="Bunk B."/>
            <person name="Jeske O."/>
            <person name="Meyerdierks A."/>
            <person name="Storesund J.E."/>
            <person name="Kallscheuer N."/>
            <person name="Luecker S."/>
            <person name="Lage O.M."/>
            <person name="Pohl T."/>
            <person name="Merkel B.J."/>
            <person name="Hornburger P."/>
            <person name="Mueller R.-W."/>
            <person name="Bruemmer F."/>
            <person name="Labrenz M."/>
            <person name="Spormann A.M."/>
            <person name="Op Den Camp H."/>
            <person name="Overmann J."/>
            <person name="Amann R."/>
            <person name="Jetten M.S.M."/>
            <person name="Mascher T."/>
            <person name="Medema M.H."/>
            <person name="Devos D.P."/>
            <person name="Kaster A.-K."/>
            <person name="Ovreas L."/>
            <person name="Rohde M."/>
            <person name="Galperin M.Y."/>
            <person name="Jogler C."/>
        </authorList>
    </citation>
    <scope>NUCLEOTIDE SEQUENCE [LARGE SCALE GENOMIC DNA]</scope>
    <source>
        <strain evidence="3 4">KOR34</strain>
    </source>
</reference>
<evidence type="ECO:0000313" key="4">
    <source>
        <dbReference type="Proteomes" id="UP000316714"/>
    </source>
</evidence>
<dbReference type="OrthoDB" id="225378at2"/>
<dbReference type="EMBL" id="SIHJ01000001">
    <property type="protein sequence ID" value="TWT36102.1"/>
    <property type="molecule type" value="Genomic_DNA"/>
</dbReference>
<evidence type="ECO:0000256" key="2">
    <source>
        <dbReference type="SAM" id="SignalP"/>
    </source>
</evidence>